<dbReference type="GO" id="GO:0005506">
    <property type="term" value="F:iron ion binding"/>
    <property type="evidence" value="ECO:0007669"/>
    <property type="project" value="InterPro"/>
</dbReference>
<feature type="binding site" description="axial binding residue" evidence="7">
    <location>
        <position position="457"/>
    </location>
    <ligand>
        <name>heme</name>
        <dbReference type="ChEBI" id="CHEBI:30413"/>
    </ligand>
    <ligandPart>
        <name>Fe</name>
        <dbReference type="ChEBI" id="CHEBI:18248"/>
    </ligandPart>
</feature>
<keyword evidence="7 8" id="KW-0349">Heme</keyword>
<dbReference type="InterPro" id="IPR001128">
    <property type="entry name" value="Cyt_P450"/>
</dbReference>
<evidence type="ECO:0000313" key="10">
    <source>
        <dbReference type="Proteomes" id="UP001230504"/>
    </source>
</evidence>
<comment type="similarity">
    <text evidence="2 8">Belongs to the cytochrome P450 family.</text>
</comment>
<accession>A0AAD8PIC0</accession>
<dbReference type="Proteomes" id="UP001230504">
    <property type="component" value="Unassembled WGS sequence"/>
</dbReference>
<protein>
    <submittedName>
        <fullName evidence="9">Cytochrome P450</fullName>
    </submittedName>
</protein>
<organism evidence="9 10">
    <name type="scientific">Colletotrichum navitas</name>
    <dbReference type="NCBI Taxonomy" id="681940"/>
    <lineage>
        <taxon>Eukaryota</taxon>
        <taxon>Fungi</taxon>
        <taxon>Dikarya</taxon>
        <taxon>Ascomycota</taxon>
        <taxon>Pezizomycotina</taxon>
        <taxon>Sordariomycetes</taxon>
        <taxon>Hypocreomycetidae</taxon>
        <taxon>Glomerellales</taxon>
        <taxon>Glomerellaceae</taxon>
        <taxon>Colletotrichum</taxon>
        <taxon>Colletotrichum graminicola species complex</taxon>
    </lineage>
</organism>
<dbReference type="Gene3D" id="1.10.630.10">
    <property type="entry name" value="Cytochrome P450"/>
    <property type="match status" value="1"/>
</dbReference>
<evidence type="ECO:0000256" key="5">
    <source>
        <dbReference type="ARBA" id="ARBA00023004"/>
    </source>
</evidence>
<comment type="cofactor">
    <cofactor evidence="1 7">
        <name>heme</name>
        <dbReference type="ChEBI" id="CHEBI:30413"/>
    </cofactor>
</comment>
<dbReference type="GO" id="GO:0020037">
    <property type="term" value="F:heme binding"/>
    <property type="evidence" value="ECO:0007669"/>
    <property type="project" value="InterPro"/>
</dbReference>
<dbReference type="EMBL" id="JAHLJV010000301">
    <property type="protein sequence ID" value="KAK1561457.1"/>
    <property type="molecule type" value="Genomic_DNA"/>
</dbReference>
<proteinExistence type="inferred from homology"/>
<evidence type="ECO:0000256" key="8">
    <source>
        <dbReference type="RuleBase" id="RU000461"/>
    </source>
</evidence>
<evidence type="ECO:0000256" key="6">
    <source>
        <dbReference type="ARBA" id="ARBA00023033"/>
    </source>
</evidence>
<dbReference type="PROSITE" id="PS00086">
    <property type="entry name" value="CYTOCHROME_P450"/>
    <property type="match status" value="1"/>
</dbReference>
<gene>
    <name evidence="9" type="ORF">LY79DRAFT_574201</name>
</gene>
<dbReference type="GO" id="GO:0016705">
    <property type="term" value="F:oxidoreductase activity, acting on paired donors, with incorporation or reduction of molecular oxygen"/>
    <property type="evidence" value="ECO:0007669"/>
    <property type="project" value="InterPro"/>
</dbReference>
<dbReference type="RefSeq" id="XP_060406660.1">
    <property type="nucleotide sequence ID" value="XM_060559568.1"/>
</dbReference>
<dbReference type="AlphaFoldDB" id="A0AAD8PIC0"/>
<dbReference type="InterPro" id="IPR002403">
    <property type="entry name" value="Cyt_P450_E_grp-IV"/>
</dbReference>
<name>A0AAD8PIC0_9PEZI</name>
<dbReference type="InterPro" id="IPR017972">
    <property type="entry name" value="Cyt_P450_CS"/>
</dbReference>
<comment type="caution">
    <text evidence="9">The sequence shown here is derived from an EMBL/GenBank/DDBJ whole genome shotgun (WGS) entry which is preliminary data.</text>
</comment>
<dbReference type="CDD" id="cd11041">
    <property type="entry name" value="CYP503A1-like"/>
    <property type="match status" value="1"/>
</dbReference>
<dbReference type="InterPro" id="IPR036396">
    <property type="entry name" value="Cyt_P450_sf"/>
</dbReference>
<dbReference type="PRINTS" id="PR00465">
    <property type="entry name" value="EP450IV"/>
</dbReference>
<evidence type="ECO:0000256" key="1">
    <source>
        <dbReference type="ARBA" id="ARBA00001971"/>
    </source>
</evidence>
<keyword evidence="10" id="KW-1185">Reference proteome</keyword>
<dbReference type="PANTHER" id="PTHR46206">
    <property type="entry name" value="CYTOCHROME P450"/>
    <property type="match status" value="1"/>
</dbReference>
<keyword evidence="5 7" id="KW-0408">Iron</keyword>
<keyword evidence="6 8" id="KW-0503">Monooxygenase</keyword>
<dbReference type="SUPFAM" id="SSF48264">
    <property type="entry name" value="Cytochrome P450"/>
    <property type="match status" value="1"/>
</dbReference>
<evidence type="ECO:0000256" key="7">
    <source>
        <dbReference type="PIRSR" id="PIRSR602403-1"/>
    </source>
</evidence>
<keyword evidence="3 7" id="KW-0479">Metal-binding</keyword>
<dbReference type="PANTHER" id="PTHR46206:SF7">
    <property type="entry name" value="P450, PUTATIVE (EUROFUNG)-RELATED"/>
    <property type="match status" value="1"/>
</dbReference>
<evidence type="ECO:0000256" key="2">
    <source>
        <dbReference type="ARBA" id="ARBA00010617"/>
    </source>
</evidence>
<evidence type="ECO:0000256" key="3">
    <source>
        <dbReference type="ARBA" id="ARBA00022723"/>
    </source>
</evidence>
<evidence type="ECO:0000256" key="4">
    <source>
        <dbReference type="ARBA" id="ARBA00023002"/>
    </source>
</evidence>
<dbReference type="Pfam" id="PF00067">
    <property type="entry name" value="p450"/>
    <property type="match status" value="1"/>
</dbReference>
<dbReference type="GeneID" id="85443808"/>
<reference evidence="9" key="1">
    <citation type="submission" date="2021-06" db="EMBL/GenBank/DDBJ databases">
        <title>Comparative genomics, transcriptomics and evolutionary studies reveal genomic signatures of adaptation to plant cell wall in hemibiotrophic fungi.</title>
        <authorList>
            <consortium name="DOE Joint Genome Institute"/>
            <person name="Baroncelli R."/>
            <person name="Diaz J.F."/>
            <person name="Benocci T."/>
            <person name="Peng M."/>
            <person name="Battaglia E."/>
            <person name="Haridas S."/>
            <person name="Andreopoulos W."/>
            <person name="Labutti K."/>
            <person name="Pangilinan J."/>
            <person name="Floch G.L."/>
            <person name="Makela M.R."/>
            <person name="Henrissat B."/>
            <person name="Grigoriev I.V."/>
            <person name="Crouch J.A."/>
            <person name="De Vries R.P."/>
            <person name="Sukno S.A."/>
            <person name="Thon M.R."/>
        </authorList>
    </citation>
    <scope>NUCLEOTIDE SEQUENCE</scope>
    <source>
        <strain evidence="9">CBS 125086</strain>
    </source>
</reference>
<dbReference type="GO" id="GO:0004497">
    <property type="term" value="F:monooxygenase activity"/>
    <property type="evidence" value="ECO:0007669"/>
    <property type="project" value="UniProtKB-KW"/>
</dbReference>
<sequence>MTTATHPLPGAGGALDIQTLSQWPGAALGLAFVVLALLMQRWLTSDPLANVPVMGKGGKWARRKEFFLGKGPDFYKEGYKQFKDSIFRVTEDKDDDVVYVPPKYMTELAKASNSGFDLEEYLDEHFQVKYTKSEHFHGHMINAVKTKLTPSLSQLNPTILDEVNEAMRLELPQSDRWTEINISPKLFRVIAMISGRIFVGPELCRDERYLDAAINYTIDIGTAAYGVTQVPEFLRPFIARWLPTTKSFHQRIADAEAVFRPLISARKEAAKEPNYQAPNDLLQWMIDGKGKYSNPDVATLTKGQLAATFAAIHTTTLSALNALYWLAAKPEMAVMLRDDIQQALLESGGLFTSLALQNMGKLDSFLKESMRMNPISAASVQRKTTKTVKLPNGQTIPKGRFVGVSLVGLNSDPDIFPDPHVFDPLRFYKLREAKDPQAHLVSVSPTNLAFGFGRHACPGRFFAANEIKMIVANLVLNYDVCLPDGVTERYKNLVQGLTFIPDPEKTIMMRKV</sequence>
<evidence type="ECO:0000313" key="9">
    <source>
        <dbReference type="EMBL" id="KAK1561457.1"/>
    </source>
</evidence>
<keyword evidence="4 8" id="KW-0560">Oxidoreductase</keyword>